<dbReference type="InterPro" id="IPR010052">
    <property type="entry name" value="T2SS_protein-GspI"/>
</dbReference>
<dbReference type="OrthoDB" id="9847621at2"/>
<keyword evidence="5" id="KW-0997">Cell inner membrane</keyword>
<sequence length="133" mass="14192">MTSPPANRQPNRQQGFSLIEVLAAVAILAIVLGAALRVQRQGLAALERAEDASRSMLVADSVLALVTAREAGAGSWSGELDGVRWQATARPLNHPDFAGTTRSGFEPLAIQITVFGADGPRYELRSVRLGRRS</sequence>
<dbReference type="InterPro" id="IPR012902">
    <property type="entry name" value="N_methyl_site"/>
</dbReference>
<protein>
    <submittedName>
        <fullName evidence="10">Prepilin-type N-terminal cleavage/methylation domain-containing protein</fullName>
    </submittedName>
</protein>
<keyword evidence="6 9" id="KW-0812">Transmembrane</keyword>
<evidence type="ECO:0000256" key="3">
    <source>
        <dbReference type="ARBA" id="ARBA00022475"/>
    </source>
</evidence>
<evidence type="ECO:0000256" key="8">
    <source>
        <dbReference type="ARBA" id="ARBA00023136"/>
    </source>
</evidence>
<keyword evidence="4" id="KW-0488">Methylation</keyword>
<evidence type="ECO:0000256" key="6">
    <source>
        <dbReference type="ARBA" id="ARBA00022692"/>
    </source>
</evidence>
<dbReference type="Proteomes" id="UP000283458">
    <property type="component" value="Unassembled WGS sequence"/>
</dbReference>
<accession>A0A418VXJ5</accession>
<keyword evidence="7 9" id="KW-1133">Transmembrane helix</keyword>
<proteinExistence type="inferred from homology"/>
<evidence type="ECO:0000313" key="10">
    <source>
        <dbReference type="EMBL" id="RJF81835.1"/>
    </source>
</evidence>
<keyword evidence="3" id="KW-1003">Cell membrane</keyword>
<name>A0A418VXJ5_9PROT</name>
<dbReference type="Pfam" id="PF07963">
    <property type="entry name" value="N_methyl"/>
    <property type="match status" value="1"/>
</dbReference>
<comment type="subcellular location">
    <subcellularLocation>
        <location evidence="1">Cell inner membrane</location>
        <topology evidence="1">Single-pass membrane protein</topology>
    </subcellularLocation>
</comment>
<dbReference type="EMBL" id="QYUL01000002">
    <property type="protein sequence ID" value="RJF81835.1"/>
    <property type="molecule type" value="Genomic_DNA"/>
</dbReference>
<dbReference type="PANTHER" id="PTHR38779">
    <property type="entry name" value="TYPE II SECRETION SYSTEM PROTEIN I-RELATED"/>
    <property type="match status" value="1"/>
</dbReference>
<dbReference type="GO" id="GO:0015628">
    <property type="term" value="P:protein secretion by the type II secretion system"/>
    <property type="evidence" value="ECO:0007669"/>
    <property type="project" value="InterPro"/>
</dbReference>
<dbReference type="NCBIfam" id="TIGR02532">
    <property type="entry name" value="IV_pilin_GFxxxE"/>
    <property type="match status" value="1"/>
</dbReference>
<gene>
    <name evidence="10" type="ORF">D3877_17180</name>
</gene>
<dbReference type="GO" id="GO:0015627">
    <property type="term" value="C:type II protein secretion system complex"/>
    <property type="evidence" value="ECO:0007669"/>
    <property type="project" value="InterPro"/>
</dbReference>
<keyword evidence="8 9" id="KW-0472">Membrane</keyword>
<evidence type="ECO:0000256" key="1">
    <source>
        <dbReference type="ARBA" id="ARBA00004377"/>
    </source>
</evidence>
<evidence type="ECO:0000256" key="2">
    <source>
        <dbReference type="ARBA" id="ARBA00008358"/>
    </source>
</evidence>
<organism evidence="10 11">
    <name type="scientific">Azospirillum cavernae</name>
    <dbReference type="NCBI Taxonomy" id="2320860"/>
    <lineage>
        <taxon>Bacteria</taxon>
        <taxon>Pseudomonadati</taxon>
        <taxon>Pseudomonadota</taxon>
        <taxon>Alphaproteobacteria</taxon>
        <taxon>Rhodospirillales</taxon>
        <taxon>Azospirillaceae</taxon>
        <taxon>Azospirillum</taxon>
    </lineage>
</organism>
<dbReference type="PANTHER" id="PTHR38779:SF2">
    <property type="entry name" value="TYPE II SECRETION SYSTEM PROTEIN I-RELATED"/>
    <property type="match status" value="1"/>
</dbReference>
<comment type="caution">
    <text evidence="10">The sequence shown here is derived from an EMBL/GenBank/DDBJ whole genome shotgun (WGS) entry which is preliminary data.</text>
</comment>
<dbReference type="GO" id="GO:0005886">
    <property type="term" value="C:plasma membrane"/>
    <property type="evidence" value="ECO:0007669"/>
    <property type="project" value="UniProtKB-SubCell"/>
</dbReference>
<keyword evidence="11" id="KW-1185">Reference proteome</keyword>
<evidence type="ECO:0000256" key="7">
    <source>
        <dbReference type="ARBA" id="ARBA00022989"/>
    </source>
</evidence>
<evidence type="ECO:0000256" key="9">
    <source>
        <dbReference type="SAM" id="Phobius"/>
    </source>
</evidence>
<feature type="transmembrane region" description="Helical" evidence="9">
    <location>
        <begin position="15"/>
        <end position="38"/>
    </location>
</feature>
<dbReference type="RefSeq" id="WP_119831921.1">
    <property type="nucleotide sequence ID" value="NZ_QYUL01000002.1"/>
</dbReference>
<evidence type="ECO:0000256" key="5">
    <source>
        <dbReference type="ARBA" id="ARBA00022519"/>
    </source>
</evidence>
<evidence type="ECO:0000313" key="11">
    <source>
        <dbReference type="Proteomes" id="UP000283458"/>
    </source>
</evidence>
<evidence type="ECO:0000256" key="4">
    <source>
        <dbReference type="ARBA" id="ARBA00022481"/>
    </source>
</evidence>
<comment type="similarity">
    <text evidence="2">Belongs to the GSP I family.</text>
</comment>
<reference evidence="10 11" key="1">
    <citation type="submission" date="2018-09" db="EMBL/GenBank/DDBJ databases">
        <authorList>
            <person name="Zhu H."/>
        </authorList>
    </citation>
    <scope>NUCLEOTIDE SEQUENCE [LARGE SCALE GENOMIC DNA]</scope>
    <source>
        <strain evidence="10 11">K2W22B-5</strain>
    </source>
</reference>
<dbReference type="AlphaFoldDB" id="A0A418VXJ5"/>
<dbReference type="SUPFAM" id="SSF54523">
    <property type="entry name" value="Pili subunits"/>
    <property type="match status" value="1"/>
</dbReference>
<dbReference type="PROSITE" id="PS00409">
    <property type="entry name" value="PROKAR_NTER_METHYL"/>
    <property type="match status" value="1"/>
</dbReference>
<dbReference type="InterPro" id="IPR045584">
    <property type="entry name" value="Pilin-like"/>
</dbReference>